<reference evidence="9 11" key="4">
    <citation type="journal article" date="2002" name="Genome Biol.">
        <title>The transposable elements of the Drosophila melanogaster euchromatin: a genomics perspective.</title>
        <authorList>
            <person name="Kaminker J.S."/>
            <person name="Bergman C.M."/>
            <person name="Kronmiller B."/>
            <person name="Carlson J."/>
            <person name="Svirskas R."/>
            <person name="Patel S."/>
            <person name="Frise E."/>
            <person name="Wheeler D.A."/>
            <person name="Lewis S.E."/>
            <person name="Rubin G.M."/>
            <person name="Ashburner M."/>
            <person name="Celniker S.E."/>
        </authorList>
    </citation>
    <scope>NUCLEOTIDE SEQUENCE [LARGE SCALE GENOMIC DNA]</scope>
    <source>
        <strain evidence="11">Berkeley</strain>
    </source>
</reference>
<evidence type="ECO:0000256" key="3">
    <source>
        <dbReference type="ARBA" id="ARBA00022989"/>
    </source>
</evidence>
<feature type="compositionally biased region" description="Acidic residues" evidence="5">
    <location>
        <begin position="74"/>
        <end position="83"/>
    </location>
</feature>
<dbReference type="PANTHER" id="PTHR21041:SF9">
    <property type="entry name" value="DENDRITIC CELL-SPECIFIC TRANSMEMBRANE PROTEIN-LIKE DOMAIN-CONTAINING PROTEIN"/>
    <property type="match status" value="1"/>
</dbReference>
<feature type="transmembrane region" description="Helical" evidence="6">
    <location>
        <begin position="481"/>
        <end position="506"/>
    </location>
</feature>
<dbReference type="Pfam" id="PF26039">
    <property type="entry name" value="Dcst2"/>
    <property type="match status" value="1"/>
</dbReference>
<reference evidence="9 11" key="3">
    <citation type="journal article" date="2002" name="Genome Biol.">
        <title>Annotation of the Drosophila melanogaster euchromatic genome: a systematic review.</title>
        <authorList>
            <person name="Misra S."/>
            <person name="Crosby M.A."/>
            <person name="Mungall C.J."/>
            <person name="Matthews B.B."/>
            <person name="Campbell K.S."/>
            <person name="Hradecky P."/>
            <person name="Huang Y."/>
            <person name="Kaminker J.S."/>
            <person name="Millburn G.H."/>
            <person name="Prochnik S.E."/>
            <person name="Smith C.D."/>
            <person name="Tupy J.L."/>
            <person name="Whitfied E.J."/>
            <person name="Bayraktaroglu L."/>
            <person name="Berman B.P."/>
            <person name="Bettencourt B.R."/>
            <person name="Celniker S.E."/>
            <person name="de Grey A.D."/>
            <person name="Drysdale R.A."/>
            <person name="Harris N.L."/>
            <person name="Richter J."/>
            <person name="Russo S."/>
            <person name="Schroeder A.J."/>
            <person name="Shu S.Q."/>
            <person name="Stapleton M."/>
            <person name="Yamada C."/>
            <person name="Ashburner M."/>
            <person name="Gelbart W.M."/>
            <person name="Rubin G.M."/>
            <person name="Lewis S.E."/>
        </authorList>
    </citation>
    <scope>GENOME REANNOTATION</scope>
    <source>
        <strain evidence="11">Berkeley</strain>
    </source>
</reference>
<dbReference type="VEuPathDB" id="VectorBase:FBgn0052320"/>
<evidence type="ECO:0000256" key="5">
    <source>
        <dbReference type="SAM" id="MobiDB-lite"/>
    </source>
</evidence>
<dbReference type="Proteomes" id="UP000000803">
    <property type="component" value="Chromosome 3L"/>
</dbReference>
<reference evidence="9 11" key="9">
    <citation type="journal article" date="2015" name="G3 (Bethesda)">
        <title>Gene Model Annotations for Drosophila melanogaster: Impact of High-Throughput Data.</title>
        <authorList>
            <consortium name="FlyBase Consortium"/>
            <person name="Matthews B.B."/>
            <person name="Dos Santos G."/>
            <person name="Crosby M.A."/>
            <person name="Emmert D.B."/>
            <person name="St Pierre S.E."/>
            <person name="Gramates L.S."/>
            <person name="Zhou P."/>
            <person name="Schroeder A.J."/>
            <person name="Falls K."/>
            <person name="Strelets V."/>
            <person name="Russo S.M."/>
            <person name="Gelbart W.M."/>
            <person name="null"/>
        </authorList>
    </citation>
    <scope>NUCLEOTIDE SEQUENCE [LARGE SCALE GENOMIC DNA]</scope>
    <source>
        <strain evidence="11">Berkeley</strain>
    </source>
</reference>
<keyword evidence="2 6" id="KW-0812">Transmembrane</keyword>
<dbReference type="STRING" id="7227.FBpp0308933"/>
<dbReference type="Bgee" id="FBgn0052320">
    <property type="expression patterns" value="Expressed in spermatogonium in testis and 5 other cell types or tissues"/>
</dbReference>
<feature type="domain" description="Dendritic cell-specific transmembrane protein-like" evidence="7">
    <location>
        <begin position="430"/>
        <end position="617"/>
    </location>
</feature>
<evidence type="ECO:0000313" key="9">
    <source>
        <dbReference type="EMBL" id="AAN11477.4"/>
    </source>
</evidence>
<feature type="domain" description="E3 ubiquitin-protein ligase DCST1-like C-terminal" evidence="8">
    <location>
        <begin position="689"/>
        <end position="730"/>
    </location>
</feature>
<proteinExistence type="predicted"/>
<feature type="transmembrane region" description="Helical" evidence="6">
    <location>
        <begin position="129"/>
        <end position="145"/>
    </location>
</feature>
<evidence type="ECO:0000256" key="1">
    <source>
        <dbReference type="ARBA" id="ARBA00004141"/>
    </source>
</evidence>
<dbReference type="EMBL" id="AE014296">
    <property type="protein sequence ID" value="AAN11477.4"/>
    <property type="molecule type" value="Genomic_DNA"/>
</dbReference>
<dbReference type="GO" id="GO:0016020">
    <property type="term" value="C:membrane"/>
    <property type="evidence" value="ECO:0007669"/>
    <property type="project" value="UniProtKB-SubCell"/>
</dbReference>
<evidence type="ECO:0000256" key="6">
    <source>
        <dbReference type="SAM" id="Phobius"/>
    </source>
</evidence>
<keyword evidence="11" id="KW-1185">Reference proteome</keyword>
<sequence>MDDKNKVWDHTYRRKNAIVSSEEETDNFTGKRISYLYKNHRNFDLDRTEHGKYRDSISEGDAPIYPLNSSRDPEDPEPEDDPEDRCQKSPTECRCNALLYVIGGYIVGLLMVLIWYYRNPQEACKDLNGKWIFIVLLSFLLIILVRRRPARCIAVLCLSSLSSNQFRIAVIALCFLLAFSGPVKNIIHNTCILANTLTCEQNVLIQALMLMQRIINDPSHSVEEAFKTTLAEVSRLMNKLDKLLLNLERPIAQIHATFKTCTDWLFLQKDHYDYKMGSPYNRCLKAGNLSIAHCKREFGEGQKECCKLELFLWFCNSLKTYTTFFDDNIQWSQMVIKDIFQRLQLCFVKIRFIFITTISFDHSLKFNSTGAFSSNIDQIDEQDVKEEFEAQRHKLHFVYLWLNLIIFILLLTIIYKSLCFWFRYLTDNDFENFYITEAFEDYDDQYYQIMGLRVLPLSNCEDNKFVKISSMRLLAKEFDTIYRSAMFLVITGIQLLCICFVDYSLYSLLTLMSYHGHMIEDVKPPSYTKIVINGGGKIGDMLRDLVQAFEPRTFKMNTQRCLPIPGYPKYLRYVWILLLYLLAWFLVFWEPYGLRQRHRVMMYFYPEESRRRSHDLHDTILINRKHFFKARCMEARLLNAFESTQEFKSCATWFNSRLNWYALTLYLNRFKHNPHCRCLSCFTVSFIGRCCTLCNKPLNKCDNVPCGWPNCRGIYCKMCFQESNNKCVLCCLEIDDELLEPGNSSGNSEADFCITDNNYPQPRDKIT</sequence>
<dbReference type="InterPro" id="IPR058842">
    <property type="entry name" value="DCST1_C"/>
</dbReference>
<reference evidence="9 11" key="2">
    <citation type="journal article" date="2002" name="Genome Biol.">
        <title>Finishing a whole-genome shotgun: release 3 of the Drosophila melanogaster euchromatic genome sequence.</title>
        <authorList>
            <person name="Celniker S.E."/>
            <person name="Wheeler D.A."/>
            <person name="Kronmiller B."/>
            <person name="Carlson J.W."/>
            <person name="Halpern A."/>
            <person name="Patel S."/>
            <person name="Adams M."/>
            <person name="Champe M."/>
            <person name="Dugan S.P."/>
            <person name="Frise E."/>
            <person name="Hodgson A."/>
            <person name="George R.A."/>
            <person name="Hoskins R.A."/>
            <person name="Laverty T."/>
            <person name="Muzny D.M."/>
            <person name="Nelson C.R."/>
            <person name="Pacleb J.M."/>
            <person name="Park S."/>
            <person name="Pfeiffer B.D."/>
            <person name="Richards S."/>
            <person name="Sodergren E.J."/>
            <person name="Svirskas R."/>
            <person name="Tabor P.E."/>
            <person name="Wan K."/>
            <person name="Stapleton M."/>
            <person name="Sutton G.G."/>
            <person name="Venter C."/>
            <person name="Weinstock G."/>
            <person name="Scherer S.E."/>
            <person name="Myers E.W."/>
            <person name="Gibbs R.A."/>
            <person name="Rubin G.M."/>
        </authorList>
    </citation>
    <scope>NUCLEOTIDE SEQUENCE [LARGE SCALE GENOMIC DNA]</scope>
    <source>
        <strain evidence="11">Berkeley</strain>
    </source>
</reference>
<dbReference type="ExpressionAtlas" id="Q8IRH3">
    <property type="expression patterns" value="baseline and differential"/>
</dbReference>
<reference evidence="9 11" key="8">
    <citation type="journal article" date="2007" name="Science">
        <title>Sequence finishing and mapping of Drosophila melanogaster heterochromatin.</title>
        <authorList>
            <person name="Hoskins R.A."/>
            <person name="Carlson J.W."/>
            <person name="Kennedy C."/>
            <person name="Acevedo D."/>
            <person name="Evans-Holm M."/>
            <person name="Frise E."/>
            <person name="Wan K.H."/>
            <person name="Park S."/>
            <person name="Mendez-Lago M."/>
            <person name="Rossi F."/>
            <person name="Villasante A."/>
            <person name="Dimitri P."/>
            <person name="Karpen G.H."/>
            <person name="Celniker S.E."/>
        </authorList>
    </citation>
    <scope>NUCLEOTIDE SEQUENCE [LARGE SCALE GENOMIC DNA]</scope>
    <source>
        <strain evidence="11">Berkeley</strain>
    </source>
</reference>
<evidence type="ECO:0000256" key="2">
    <source>
        <dbReference type="ARBA" id="ARBA00022692"/>
    </source>
</evidence>
<dbReference type="eggNOG" id="KOG3726">
    <property type="taxonomic scope" value="Eukaryota"/>
</dbReference>
<dbReference type="UCSC" id="CG32320-RC">
    <property type="organism name" value="d. melanogaster"/>
</dbReference>
<reference evidence="9 11" key="6">
    <citation type="journal article" date="2005" name="PLoS Comput. Biol.">
        <title>Combined evidence annotation of transposable elements in genome sequences.</title>
        <authorList>
            <person name="Quesneville H."/>
            <person name="Bergman C.M."/>
            <person name="Andrieu O."/>
            <person name="Autard D."/>
            <person name="Nouaud D."/>
            <person name="Ashburner M."/>
            <person name="Anxolabehere D."/>
        </authorList>
    </citation>
    <scope>NUCLEOTIDE SEQUENCE [LARGE SCALE GENOMIC DNA]</scope>
    <source>
        <strain evidence="11">Berkeley</strain>
    </source>
</reference>
<dbReference type="AGR" id="FB:FBgn0052320"/>
<dbReference type="InterPro" id="IPR012858">
    <property type="entry name" value="DC_STAMP-like"/>
</dbReference>
<keyword evidence="4 6" id="KW-0472">Membrane</keyword>
<reference evidence="9 11" key="11">
    <citation type="journal article" date="2015" name="Genome Res.">
        <title>The Release 6 reference sequence of the Drosophila melanogaster genome.</title>
        <authorList>
            <person name="Hoskins R.A."/>
            <person name="Carlson J.W."/>
            <person name="Wan K.H."/>
            <person name="Park S."/>
            <person name="Mendez I."/>
            <person name="Galle S.E."/>
            <person name="Booth B.W."/>
            <person name="Pfeiffer B.D."/>
            <person name="George R.A."/>
            <person name="Svirskas R."/>
            <person name="Krzywinski M."/>
            <person name="Schein J."/>
            <person name="Accardo M.C."/>
            <person name="Damia E."/>
            <person name="Messina G."/>
            <person name="Mendez-Lago M."/>
            <person name="de Pablos B."/>
            <person name="Demakova O.V."/>
            <person name="Andreyeva E.N."/>
            <person name="Boldyreva L.V."/>
            <person name="Marra M."/>
            <person name="Carvalho A.B."/>
            <person name="Dimitri P."/>
            <person name="Villasante A."/>
            <person name="Zhimulev I.F."/>
            <person name="Rubin G.M."/>
            <person name="Karpen G.H."/>
            <person name="Celniker S.E."/>
        </authorList>
    </citation>
    <scope>NUCLEOTIDE SEQUENCE [LARGE SCALE GENOMIC DNA]</scope>
    <source>
        <strain evidence="11">Berkeley</strain>
    </source>
</reference>
<feature type="region of interest" description="Disordered" evidence="5">
    <location>
        <begin position="53"/>
        <end position="89"/>
    </location>
</feature>
<reference evidence="9 11" key="7">
    <citation type="journal article" date="2007" name="Science">
        <title>The Release 5.1 annotation of Drosophila melanogaster heterochromatin.</title>
        <authorList>
            <person name="Smith C.D."/>
            <person name="Shu S."/>
            <person name="Mungall C.J."/>
            <person name="Karpen G.H."/>
        </authorList>
    </citation>
    <scope>NUCLEOTIDE SEQUENCE [LARGE SCALE GENOMIC DNA]</scope>
    <source>
        <strain evidence="11">Berkeley</strain>
    </source>
</reference>
<dbReference type="KEGG" id="dme:Dmel_CG32320"/>
<name>Q8IRH3_DROME</name>
<dbReference type="GeneID" id="317977"/>
<reference evidence="9 11" key="10">
    <citation type="journal article" date="2015" name="G3 (Bethesda)">
        <title>Gene Model Annotations for Drosophila melanogaster: The Rule-Benders.</title>
        <authorList>
            <consortium name="FlyBase Consortium"/>
            <person name="Crosby M.A."/>
            <person name="Gramates L.S."/>
            <person name="Dos Santos G."/>
            <person name="Matthews B.B."/>
            <person name="St Pierre S.E."/>
            <person name="Zhou P."/>
            <person name="Schroeder A.J."/>
            <person name="Falls K."/>
            <person name="Emmert D.B."/>
            <person name="Russo S.M."/>
            <person name="Gelbart W.M."/>
            <person name="null"/>
        </authorList>
    </citation>
    <scope>NUCLEOTIDE SEQUENCE [LARGE SCALE GENOMIC DNA]</scope>
    <source>
        <strain evidence="11">Berkeley</strain>
    </source>
</reference>
<evidence type="ECO:0000256" key="4">
    <source>
        <dbReference type="ARBA" id="ARBA00023136"/>
    </source>
</evidence>
<dbReference type="OrthoDB" id="6598372at2759"/>
<dbReference type="PANTHER" id="PTHR21041">
    <property type="entry name" value="DENDRITIC CELL-SPECIFIC TRANSMEMBRANE PROTEIN"/>
    <property type="match status" value="1"/>
</dbReference>
<dbReference type="BioGRID-ORCS" id="317977">
    <property type="hits" value="0 hits in 1 CRISPR screen"/>
</dbReference>
<feature type="transmembrane region" description="Helical" evidence="6">
    <location>
        <begin position="166"/>
        <end position="183"/>
    </location>
</feature>
<dbReference type="InParanoid" id="Q8IRH3"/>
<evidence type="ECO:0000313" key="11">
    <source>
        <dbReference type="Proteomes" id="UP000000803"/>
    </source>
</evidence>
<evidence type="ECO:0000313" key="10">
    <source>
        <dbReference type="FlyBase" id="FBgn0052320"/>
    </source>
</evidence>
<evidence type="ECO:0000259" key="7">
    <source>
        <dbReference type="Pfam" id="PF07782"/>
    </source>
</evidence>
<comment type="subcellular location">
    <subcellularLocation>
        <location evidence="1">Membrane</location>
        <topology evidence="1">Multi-pass membrane protein</topology>
    </subcellularLocation>
</comment>
<dbReference type="FlyBase" id="FBgn0052320">
    <property type="gene designation" value="CG32320"/>
</dbReference>
<dbReference type="PaxDb" id="7227-FBpp0289344"/>
<dbReference type="Pfam" id="PF26037">
    <property type="entry name" value="zf-RING_DCST1_C"/>
    <property type="match status" value="1"/>
</dbReference>
<keyword evidence="3 6" id="KW-1133">Transmembrane helix</keyword>
<dbReference type="HOGENOM" id="CLU_015030_0_1_1"/>
<dbReference type="OMA" id="NICIMAN"/>
<gene>
    <name evidence="9" type="primary">Dmel\CG32320</name>
    <name evidence="9 10" type="ORF">CG32320</name>
    <name evidence="9" type="ORF">Dmel_CG32320</name>
</gene>
<reference evidence="9 11" key="1">
    <citation type="journal article" date="2000" name="Science">
        <title>The genome sequence of Drosophila melanogaster.</title>
        <authorList>
            <person name="Adams M.D."/>
            <person name="Celniker S.E."/>
            <person name="Holt R.A."/>
            <person name="Evans C.A."/>
            <person name="Gocayne J.D."/>
            <person name="Amanatides P.G."/>
            <person name="Scherer S.E."/>
            <person name="Li P.W."/>
            <person name="Hoskins R.A."/>
            <person name="Galle R.F."/>
            <person name="George R.A."/>
            <person name="Lewis S.E."/>
            <person name="Richards S."/>
            <person name="Ashburner M."/>
            <person name="Henderson S.N."/>
            <person name="Sutton G.G."/>
            <person name="Wortman J.R."/>
            <person name="Yandell M.D."/>
            <person name="Zhang Q."/>
            <person name="Chen L.X."/>
            <person name="Brandon R.C."/>
            <person name="Rogers Y.H."/>
            <person name="Blazej R.G."/>
            <person name="Champe M."/>
            <person name="Pfeiffer B.D."/>
            <person name="Wan K.H."/>
            <person name="Doyle C."/>
            <person name="Baxter E.G."/>
            <person name="Helt G."/>
            <person name="Nelson C.R."/>
            <person name="Gabor G.L."/>
            <person name="Abril J.F."/>
            <person name="Agbayani A."/>
            <person name="An H.J."/>
            <person name="Andrews-Pfannkoch C."/>
            <person name="Baldwin D."/>
            <person name="Ballew R.M."/>
            <person name="Basu A."/>
            <person name="Baxendale J."/>
            <person name="Bayraktaroglu L."/>
            <person name="Beasley E.M."/>
            <person name="Beeson K.Y."/>
            <person name="Benos P.V."/>
            <person name="Berman B.P."/>
            <person name="Bhandari D."/>
            <person name="Bolshakov S."/>
            <person name="Borkova D."/>
            <person name="Botchan M.R."/>
            <person name="Bouck J."/>
            <person name="Brokstein P."/>
            <person name="Brottier P."/>
            <person name="Burtis K.C."/>
            <person name="Busam D.A."/>
            <person name="Butler H."/>
            <person name="Cadieu E."/>
            <person name="Center A."/>
            <person name="Chandra I."/>
            <person name="Cherry J.M."/>
            <person name="Cawley S."/>
            <person name="Dahlke C."/>
            <person name="Davenport L.B."/>
            <person name="Davies P."/>
            <person name="de Pablos B."/>
            <person name="Delcher A."/>
            <person name="Deng Z."/>
            <person name="Mays A.D."/>
            <person name="Dew I."/>
            <person name="Dietz S.M."/>
            <person name="Dodson K."/>
            <person name="Doup L.E."/>
            <person name="Downes M."/>
            <person name="Dugan-Rocha S."/>
            <person name="Dunkov B.C."/>
            <person name="Dunn P."/>
            <person name="Durbin K.J."/>
            <person name="Evangelista C.C."/>
            <person name="Ferraz C."/>
            <person name="Ferriera S."/>
            <person name="Fleischmann W."/>
            <person name="Fosler C."/>
            <person name="Gabrielian A.E."/>
            <person name="Garg N.S."/>
            <person name="Gelbart W.M."/>
            <person name="Glasser K."/>
            <person name="Glodek A."/>
            <person name="Gong F."/>
            <person name="Gorrell J.H."/>
            <person name="Gu Z."/>
            <person name="Guan P."/>
            <person name="Harris M."/>
            <person name="Harris N.L."/>
            <person name="Harvey D."/>
            <person name="Heiman T.J."/>
            <person name="Hernandez J.R."/>
            <person name="Houck J."/>
            <person name="Hostin D."/>
            <person name="Houston K.A."/>
            <person name="Howland T.J."/>
            <person name="Wei M.H."/>
            <person name="Ibegwam C."/>
            <person name="Jalali M."/>
            <person name="Kalush F."/>
            <person name="Karpen G.H."/>
            <person name="Ke Z."/>
            <person name="Kennison J.A."/>
            <person name="Ketchum K.A."/>
            <person name="Kimmel B.E."/>
            <person name="Kodira C.D."/>
            <person name="Kraft C."/>
            <person name="Kravitz S."/>
            <person name="Kulp D."/>
            <person name="Lai Z."/>
            <person name="Lasko P."/>
            <person name="Lei Y."/>
            <person name="Levitsky A.A."/>
            <person name="Li J."/>
            <person name="Li Z."/>
            <person name="Liang Y."/>
            <person name="Lin X."/>
            <person name="Liu X."/>
            <person name="Mattei B."/>
            <person name="McIntosh T.C."/>
            <person name="McLeod M.P."/>
            <person name="McPherson D."/>
            <person name="Merkulov G."/>
            <person name="Milshina N.V."/>
            <person name="Mobarry C."/>
            <person name="Morris J."/>
            <person name="Moshrefi A."/>
            <person name="Mount S.M."/>
            <person name="Moy M."/>
            <person name="Murphy B."/>
            <person name="Murphy L."/>
            <person name="Muzny D.M."/>
            <person name="Nelson D.L."/>
            <person name="Nelson D.R."/>
            <person name="Nelson K.A."/>
            <person name="Nixon K."/>
            <person name="Nusskern D.R."/>
            <person name="Pacleb J.M."/>
            <person name="Palazzolo M."/>
            <person name="Pittman G.S."/>
            <person name="Pan S."/>
            <person name="Pollard J."/>
            <person name="Puri V."/>
            <person name="Reese M.G."/>
            <person name="Reinert K."/>
            <person name="Remington K."/>
            <person name="Saunders R.D."/>
            <person name="Scheeler F."/>
            <person name="Shen H."/>
            <person name="Shue B.C."/>
            <person name="Siden-Kiamos I."/>
            <person name="Simpson M."/>
            <person name="Skupski M.P."/>
            <person name="Smith T."/>
            <person name="Spier E."/>
            <person name="Spradling A.C."/>
            <person name="Stapleton M."/>
            <person name="Strong R."/>
            <person name="Sun E."/>
            <person name="Svirskas R."/>
            <person name="Tector C."/>
            <person name="Turner R."/>
            <person name="Venter E."/>
            <person name="Wang A.H."/>
            <person name="Wang X."/>
            <person name="Wang Z.Y."/>
            <person name="Wassarman D.A."/>
            <person name="Weinstock G.M."/>
            <person name="Weissenbach J."/>
            <person name="Williams S.M."/>
            <person name="WoodageT"/>
            <person name="Worley K.C."/>
            <person name="Wu D."/>
            <person name="Yang S."/>
            <person name="Yao Q.A."/>
            <person name="Ye J."/>
            <person name="Yeh R.F."/>
            <person name="Zaveri J.S."/>
            <person name="Zhan M."/>
            <person name="Zhang G."/>
            <person name="Zhao Q."/>
            <person name="Zheng L."/>
            <person name="Zheng X.H."/>
            <person name="Zhong F.N."/>
            <person name="Zhong W."/>
            <person name="Zhou X."/>
            <person name="Zhu S."/>
            <person name="Zhu X."/>
            <person name="Smith H.O."/>
            <person name="Gibbs R.A."/>
            <person name="Myers E.W."/>
            <person name="Rubin G.M."/>
            <person name="Venter J.C."/>
        </authorList>
    </citation>
    <scope>NUCLEOTIDE SEQUENCE [LARGE SCALE GENOMIC DNA]</scope>
    <source>
        <strain evidence="11">Berkeley</strain>
    </source>
</reference>
<reference evidence="9 11" key="5">
    <citation type="journal article" date="2002" name="Genome Biol.">
        <title>Heterochromatic sequences in a Drosophila whole-genome shotgun assembly.</title>
        <authorList>
            <person name="Hoskins R.A."/>
            <person name="Smith C.D."/>
            <person name="Carlson J.W."/>
            <person name="Carvalho A.B."/>
            <person name="Halpern A."/>
            <person name="Kaminker J.S."/>
            <person name="Kennedy C."/>
            <person name="Mungall C.J."/>
            <person name="Sullivan B.A."/>
            <person name="Sutton G.G."/>
            <person name="Yasuhara J.C."/>
            <person name="Wakimoto B.T."/>
            <person name="Myers E.W."/>
            <person name="Celniker S.E."/>
            <person name="Rubin G.M."/>
            <person name="Karpen G.H."/>
        </authorList>
    </citation>
    <scope>NUCLEOTIDE SEQUENCE [LARGE SCALE GENOMIC DNA]</scope>
    <source>
        <strain evidence="11">Berkeley</strain>
    </source>
</reference>
<protein>
    <submittedName>
        <fullName evidence="9">Uncharacterized protein</fullName>
    </submittedName>
</protein>
<dbReference type="AlphaFoldDB" id="Q8IRH3"/>
<feature type="transmembrane region" description="Helical" evidence="6">
    <location>
        <begin position="397"/>
        <end position="415"/>
    </location>
</feature>
<dbReference type="RefSeq" id="NP_001097472.3">
    <property type="nucleotide sequence ID" value="NM_001104002.3"/>
</dbReference>
<dbReference type="Pfam" id="PF07782">
    <property type="entry name" value="DC_STAMP"/>
    <property type="match status" value="1"/>
</dbReference>
<dbReference type="SMR" id="Q8IRH3"/>
<dbReference type="InterPro" id="IPR051856">
    <property type="entry name" value="CSR-E3_Ligase_Protein"/>
</dbReference>
<feature type="transmembrane region" description="Helical" evidence="6">
    <location>
        <begin position="97"/>
        <end position="117"/>
    </location>
</feature>
<evidence type="ECO:0000259" key="8">
    <source>
        <dbReference type="Pfam" id="PF26037"/>
    </source>
</evidence>
<feature type="transmembrane region" description="Helical" evidence="6">
    <location>
        <begin position="573"/>
        <end position="592"/>
    </location>
</feature>
<accession>Q8IRH3</accession>
<organism evidence="9 11">
    <name type="scientific">Drosophila melanogaster</name>
    <name type="common">Fruit fly</name>
    <dbReference type="NCBI Taxonomy" id="7227"/>
    <lineage>
        <taxon>Eukaryota</taxon>
        <taxon>Metazoa</taxon>
        <taxon>Ecdysozoa</taxon>
        <taxon>Arthropoda</taxon>
        <taxon>Hexapoda</taxon>
        <taxon>Insecta</taxon>
        <taxon>Pterygota</taxon>
        <taxon>Neoptera</taxon>
        <taxon>Endopterygota</taxon>
        <taxon>Diptera</taxon>
        <taxon>Brachycera</taxon>
        <taxon>Muscomorpha</taxon>
        <taxon>Ephydroidea</taxon>
        <taxon>Drosophilidae</taxon>
        <taxon>Drosophila</taxon>
        <taxon>Sophophora</taxon>
    </lineage>
</organism>